<comment type="similarity">
    <text evidence="2">Belongs to the WD repeat SEC13 family.</text>
</comment>
<dbReference type="PANTHER" id="PTHR11024">
    <property type="entry name" value="NUCLEAR PORE COMPLEX PROTEIN SEC13 / SEH1 FAMILY MEMBER"/>
    <property type="match status" value="1"/>
</dbReference>
<dbReference type="Gene3D" id="2.130.10.10">
    <property type="entry name" value="YVTN repeat-like/Quinoprotein amine dehydrogenase"/>
    <property type="match status" value="1"/>
</dbReference>
<sequence length="292" mass="31866">MDKDRTVKIFDVNGDQYNHTATLQGHEGPVWEVAWAHPKFGAVLASCSFDSTVLLHRESRPHVWQPLYTHRFHESSVNSVAFAPHEHGLMLACASSDGRVSVLTHQNDDSWTSSVLRDSALGVNAVSWAPYTPTDSTEEFSSLSLVTGGCDNRIRFWTHAQGQSAVGAEWVEETDVLGGTLRHTDWVRDVAWAPGSTTSKMTMVASCSEDGTVIVWTRTSSVESGEGKWMPALLHTFDGPVWRLSWSVTGHILAVSSGDDSVTLWKANLDGTWQEVSTVEEVGAGGATSDTH</sequence>
<evidence type="ECO:0000256" key="5">
    <source>
        <dbReference type="ARBA" id="ARBA00022737"/>
    </source>
</evidence>
<keyword evidence="5" id="KW-0677">Repeat</keyword>
<dbReference type="GO" id="GO:0006606">
    <property type="term" value="P:protein import into nucleus"/>
    <property type="evidence" value="ECO:0007669"/>
    <property type="project" value="TreeGrafter"/>
</dbReference>
<dbReference type="InterPro" id="IPR037363">
    <property type="entry name" value="Sec13/Seh1_fam"/>
</dbReference>
<dbReference type="InterPro" id="IPR036322">
    <property type="entry name" value="WD40_repeat_dom_sf"/>
</dbReference>
<dbReference type="InterPro" id="IPR001680">
    <property type="entry name" value="WD40_rpt"/>
</dbReference>
<dbReference type="GO" id="GO:0030127">
    <property type="term" value="C:COPII vesicle coat"/>
    <property type="evidence" value="ECO:0007669"/>
    <property type="project" value="TreeGrafter"/>
</dbReference>
<comment type="subcellular location">
    <subcellularLocation>
        <location evidence="1">Nucleus</location>
        <location evidence="1">Nuclear pore complex</location>
    </subcellularLocation>
</comment>
<gene>
    <name evidence="12" type="ORF">PINE0816_LOCUS6157</name>
</gene>
<keyword evidence="6" id="KW-0509">mRNA transport</keyword>
<reference evidence="12" key="1">
    <citation type="submission" date="2021-01" db="EMBL/GenBank/DDBJ databases">
        <authorList>
            <person name="Corre E."/>
            <person name="Pelletier E."/>
            <person name="Niang G."/>
            <person name="Scheremetjew M."/>
            <person name="Finn R."/>
            <person name="Kale V."/>
            <person name="Holt S."/>
            <person name="Cochrane G."/>
            <person name="Meng A."/>
            <person name="Brown T."/>
            <person name="Cohen L."/>
        </authorList>
    </citation>
    <scope>NUCLEOTIDE SEQUENCE</scope>
    <source>
        <strain evidence="12">CCAP1064/1</strain>
    </source>
</reference>
<dbReference type="SUPFAM" id="SSF50978">
    <property type="entry name" value="WD40 repeat-like"/>
    <property type="match status" value="1"/>
</dbReference>
<keyword evidence="4" id="KW-0853">WD repeat</keyword>
<evidence type="ECO:0000259" key="11">
    <source>
        <dbReference type="Pfam" id="PF12894"/>
    </source>
</evidence>
<evidence type="ECO:0000256" key="10">
    <source>
        <dbReference type="ARBA" id="ARBA00023242"/>
    </source>
</evidence>
<accession>A0A7S0C2K8</accession>
<evidence type="ECO:0000256" key="4">
    <source>
        <dbReference type="ARBA" id="ARBA00022574"/>
    </source>
</evidence>
<name>A0A7S0C2K8_9STRA</name>
<evidence type="ECO:0000256" key="9">
    <source>
        <dbReference type="ARBA" id="ARBA00023132"/>
    </source>
</evidence>
<keyword evidence="3" id="KW-0813">Transport</keyword>
<proteinExistence type="inferred from homology"/>
<dbReference type="Pfam" id="PF00400">
    <property type="entry name" value="WD40"/>
    <property type="match status" value="2"/>
</dbReference>
<evidence type="ECO:0000313" key="12">
    <source>
        <dbReference type="EMBL" id="CAD8410034.1"/>
    </source>
</evidence>
<dbReference type="GO" id="GO:0090114">
    <property type="term" value="P:COPII-coated vesicle budding"/>
    <property type="evidence" value="ECO:0007669"/>
    <property type="project" value="TreeGrafter"/>
</dbReference>
<feature type="domain" description="Anaphase-promoting complex subunit 4-like WD40" evidence="11">
    <location>
        <begin position="44"/>
        <end position="128"/>
    </location>
</feature>
<dbReference type="PANTHER" id="PTHR11024:SF2">
    <property type="entry name" value="PROTEIN SEC13 HOMOLOG"/>
    <property type="match status" value="1"/>
</dbReference>
<organism evidence="12">
    <name type="scientific">Proboscia inermis</name>
    <dbReference type="NCBI Taxonomy" id="420281"/>
    <lineage>
        <taxon>Eukaryota</taxon>
        <taxon>Sar</taxon>
        <taxon>Stramenopiles</taxon>
        <taxon>Ochrophyta</taxon>
        <taxon>Bacillariophyta</taxon>
        <taxon>Coscinodiscophyceae</taxon>
        <taxon>Rhizosoleniophycidae</taxon>
        <taxon>Rhizosoleniales</taxon>
        <taxon>Rhizosoleniaceae</taxon>
        <taxon>Proboscia</taxon>
    </lineage>
</organism>
<dbReference type="EMBL" id="HBEL01012823">
    <property type="protein sequence ID" value="CAD8410034.1"/>
    <property type="molecule type" value="Transcribed_RNA"/>
</dbReference>
<dbReference type="Pfam" id="PF12894">
    <property type="entry name" value="ANAPC4_WD40"/>
    <property type="match status" value="1"/>
</dbReference>
<keyword evidence="8" id="KW-0811">Translocation</keyword>
<protein>
    <recommendedName>
        <fullName evidence="11">Anaphase-promoting complex subunit 4-like WD40 domain-containing protein</fullName>
    </recommendedName>
</protein>
<evidence type="ECO:0000256" key="8">
    <source>
        <dbReference type="ARBA" id="ARBA00023010"/>
    </source>
</evidence>
<dbReference type="AlphaFoldDB" id="A0A7S0C2K8"/>
<keyword evidence="7" id="KW-0653">Protein transport</keyword>
<dbReference type="GO" id="GO:0005198">
    <property type="term" value="F:structural molecule activity"/>
    <property type="evidence" value="ECO:0007669"/>
    <property type="project" value="InterPro"/>
</dbReference>
<keyword evidence="9" id="KW-0906">Nuclear pore complex</keyword>
<evidence type="ECO:0000256" key="6">
    <source>
        <dbReference type="ARBA" id="ARBA00022816"/>
    </source>
</evidence>
<dbReference type="GO" id="GO:0031080">
    <property type="term" value="C:nuclear pore outer ring"/>
    <property type="evidence" value="ECO:0007669"/>
    <property type="project" value="TreeGrafter"/>
</dbReference>
<dbReference type="InterPro" id="IPR015943">
    <property type="entry name" value="WD40/YVTN_repeat-like_dom_sf"/>
</dbReference>
<dbReference type="InterPro" id="IPR024977">
    <property type="entry name" value="Apc4-like_WD40_dom"/>
</dbReference>
<dbReference type="SMART" id="SM00320">
    <property type="entry name" value="WD40"/>
    <property type="match status" value="5"/>
</dbReference>
<keyword evidence="10" id="KW-0539">Nucleus</keyword>
<evidence type="ECO:0000256" key="7">
    <source>
        <dbReference type="ARBA" id="ARBA00022927"/>
    </source>
</evidence>
<evidence type="ECO:0000256" key="1">
    <source>
        <dbReference type="ARBA" id="ARBA00004567"/>
    </source>
</evidence>
<evidence type="ECO:0000256" key="3">
    <source>
        <dbReference type="ARBA" id="ARBA00022448"/>
    </source>
</evidence>
<dbReference type="GO" id="GO:0051028">
    <property type="term" value="P:mRNA transport"/>
    <property type="evidence" value="ECO:0007669"/>
    <property type="project" value="UniProtKB-KW"/>
</dbReference>
<evidence type="ECO:0000256" key="2">
    <source>
        <dbReference type="ARBA" id="ARBA00010102"/>
    </source>
</evidence>